<reference evidence="3" key="1">
    <citation type="journal article" date="2019" name="Int. J. Syst. Evol. Microbiol.">
        <title>The Global Catalogue of Microorganisms (GCM) 10K type strain sequencing project: providing services to taxonomists for standard genome sequencing and annotation.</title>
        <authorList>
            <consortium name="The Broad Institute Genomics Platform"/>
            <consortium name="The Broad Institute Genome Sequencing Center for Infectious Disease"/>
            <person name="Wu L."/>
            <person name="Ma J."/>
        </authorList>
    </citation>
    <scope>NUCLEOTIDE SEQUENCE [LARGE SCALE GENOMIC DNA]</scope>
    <source>
        <strain evidence="3">JCM 32206</strain>
    </source>
</reference>
<dbReference type="InterPro" id="IPR030678">
    <property type="entry name" value="Peptide/Ni-bd"/>
</dbReference>
<dbReference type="Gene3D" id="3.40.190.10">
    <property type="entry name" value="Periplasmic binding protein-like II"/>
    <property type="match status" value="1"/>
</dbReference>
<dbReference type="Proteomes" id="UP001501183">
    <property type="component" value="Unassembled WGS sequence"/>
</dbReference>
<dbReference type="PIRSF" id="PIRSF002741">
    <property type="entry name" value="MppA"/>
    <property type="match status" value="1"/>
</dbReference>
<protein>
    <submittedName>
        <fullName evidence="2">ABC transporter substrate-binding protein</fullName>
    </submittedName>
</protein>
<accession>A0ABP8P4S2</accession>
<feature type="domain" description="Solute-binding protein family 5" evidence="1">
    <location>
        <begin position="74"/>
        <end position="424"/>
    </location>
</feature>
<dbReference type="Gene3D" id="3.10.105.10">
    <property type="entry name" value="Dipeptide-binding Protein, Domain 3"/>
    <property type="match status" value="1"/>
</dbReference>
<gene>
    <name evidence="2" type="ORF">GCM10023094_31110</name>
</gene>
<evidence type="ECO:0000313" key="3">
    <source>
        <dbReference type="Proteomes" id="UP001501183"/>
    </source>
</evidence>
<evidence type="ECO:0000259" key="1">
    <source>
        <dbReference type="Pfam" id="PF00496"/>
    </source>
</evidence>
<keyword evidence="3" id="KW-1185">Reference proteome</keyword>
<dbReference type="EMBL" id="BAABFB010000050">
    <property type="protein sequence ID" value="GAA4482016.1"/>
    <property type="molecule type" value="Genomic_DNA"/>
</dbReference>
<dbReference type="InterPro" id="IPR039424">
    <property type="entry name" value="SBP_5"/>
</dbReference>
<dbReference type="RefSeq" id="WP_345346642.1">
    <property type="nucleotide sequence ID" value="NZ_BAABFB010000050.1"/>
</dbReference>
<name>A0ABP8P4S2_9NOCA</name>
<evidence type="ECO:0000313" key="2">
    <source>
        <dbReference type="EMBL" id="GAA4482016.1"/>
    </source>
</evidence>
<proteinExistence type="predicted"/>
<organism evidence="2 3">
    <name type="scientific">Rhodococcus olei</name>
    <dbReference type="NCBI Taxonomy" id="2161675"/>
    <lineage>
        <taxon>Bacteria</taxon>
        <taxon>Bacillati</taxon>
        <taxon>Actinomycetota</taxon>
        <taxon>Actinomycetes</taxon>
        <taxon>Mycobacteriales</taxon>
        <taxon>Nocardiaceae</taxon>
        <taxon>Rhodococcus</taxon>
    </lineage>
</organism>
<dbReference type="InterPro" id="IPR000914">
    <property type="entry name" value="SBP_5_dom"/>
</dbReference>
<dbReference type="SUPFAM" id="SSF53850">
    <property type="entry name" value="Periplasmic binding protein-like II"/>
    <property type="match status" value="1"/>
</dbReference>
<dbReference type="PANTHER" id="PTHR30290">
    <property type="entry name" value="PERIPLASMIC BINDING COMPONENT OF ABC TRANSPORTER"/>
    <property type="match status" value="1"/>
</dbReference>
<dbReference type="CDD" id="cd00995">
    <property type="entry name" value="PBP2_NikA_DppA_OppA_like"/>
    <property type="match status" value="1"/>
</dbReference>
<sequence>MVAVAALTVAACGGGAGNGPTVAGRGEIDPAAVLRVASAGTAKNLDPYLQDTIGGWSYLTPLFDRLVMVDEHDKLIPGLATSWNFAPDGSHLDLTLRDDVTFNDGTPFTAEAVAANIHRGKTLEGSVAAAPFKSIVDVTSVDEHTARIALAPGSGVELPGLFSTNVGMMISPKAIAAGADIRNDPGLAGSGPYVVTKFVPSESLTMKRGDRTYWDPEVGRVGGIEIRTIPDASTRLNGMQTGALDVTWVSSASEVVQAQTLAQQGSFNIDKVPFRSTLGVYLQPQGALANPELRQAVAHAVDPESIRALYSGNCTPYRQIFPESSWASDPGYQYPYSFDPEKAKELVQKNGGARVSLTFGAGSNTEKPSNVIQAALTAAGFDADLNPVPLSQLEPRYIAGDFGQMVSNAFTPKMDPAETVNNYLLRNYAIAKGDPEVAGLAAKAADPTLSDDARAALYKEISARTLSEATWIPICHQTNATLYSNRIVNATSIPWVNTGIFDLRHVAMTR</sequence>
<comment type="caution">
    <text evidence="2">The sequence shown here is derived from an EMBL/GenBank/DDBJ whole genome shotgun (WGS) entry which is preliminary data.</text>
</comment>
<dbReference type="Pfam" id="PF00496">
    <property type="entry name" value="SBP_bac_5"/>
    <property type="match status" value="1"/>
</dbReference>